<dbReference type="EMBL" id="MN740625">
    <property type="protein sequence ID" value="QHS78911.1"/>
    <property type="molecule type" value="Genomic_DNA"/>
</dbReference>
<reference evidence="1" key="1">
    <citation type="journal article" date="2020" name="Nature">
        <title>Giant virus diversity and host interactions through global metagenomics.</title>
        <authorList>
            <person name="Schulz F."/>
            <person name="Roux S."/>
            <person name="Paez-Espino D."/>
            <person name="Jungbluth S."/>
            <person name="Walsh D.A."/>
            <person name="Denef V.J."/>
            <person name="McMahon K.D."/>
            <person name="Konstantinidis K.T."/>
            <person name="Eloe-Fadrosh E.A."/>
            <person name="Kyrpides N.C."/>
            <person name="Woyke T."/>
        </authorList>
    </citation>
    <scope>NUCLEOTIDE SEQUENCE</scope>
    <source>
        <strain evidence="1">GVMAG-S-1035118-87</strain>
    </source>
</reference>
<sequence>MPYTLRKLQNQNKWKVFNSKTKRVHARATSHTKALRQIRLLNAIDHGFKP</sequence>
<proteinExistence type="predicted"/>
<protein>
    <submittedName>
        <fullName evidence="1">Uncharacterized protein</fullName>
    </submittedName>
</protein>
<dbReference type="AlphaFoldDB" id="A0A6C0AHT7"/>
<organism evidence="1">
    <name type="scientific">viral metagenome</name>
    <dbReference type="NCBI Taxonomy" id="1070528"/>
    <lineage>
        <taxon>unclassified sequences</taxon>
        <taxon>metagenomes</taxon>
        <taxon>organismal metagenomes</taxon>
    </lineage>
</organism>
<evidence type="ECO:0000313" key="1">
    <source>
        <dbReference type="EMBL" id="QHS78911.1"/>
    </source>
</evidence>
<name>A0A6C0AHT7_9ZZZZ</name>
<accession>A0A6C0AHT7</accession>